<comment type="caution">
    <text evidence="1">The sequence shown here is derived from an EMBL/GenBank/DDBJ whole genome shotgun (WGS) entry which is preliminary data.</text>
</comment>
<gene>
    <name evidence="1" type="ORF">CEXT_318811</name>
</gene>
<dbReference type="EMBL" id="BPLR01019732">
    <property type="protein sequence ID" value="GIX71186.1"/>
    <property type="molecule type" value="Genomic_DNA"/>
</dbReference>
<proteinExistence type="predicted"/>
<protein>
    <submittedName>
        <fullName evidence="1">Uncharacterized protein</fullName>
    </submittedName>
</protein>
<accession>A0AAV4MIA0</accession>
<organism evidence="1 2">
    <name type="scientific">Caerostris extrusa</name>
    <name type="common">Bark spider</name>
    <name type="synonym">Caerostris bankana</name>
    <dbReference type="NCBI Taxonomy" id="172846"/>
    <lineage>
        <taxon>Eukaryota</taxon>
        <taxon>Metazoa</taxon>
        <taxon>Ecdysozoa</taxon>
        <taxon>Arthropoda</taxon>
        <taxon>Chelicerata</taxon>
        <taxon>Arachnida</taxon>
        <taxon>Araneae</taxon>
        <taxon>Araneomorphae</taxon>
        <taxon>Entelegynae</taxon>
        <taxon>Araneoidea</taxon>
        <taxon>Araneidae</taxon>
        <taxon>Caerostris</taxon>
    </lineage>
</organism>
<reference evidence="1 2" key="1">
    <citation type="submission" date="2021-06" db="EMBL/GenBank/DDBJ databases">
        <title>Caerostris extrusa draft genome.</title>
        <authorList>
            <person name="Kono N."/>
            <person name="Arakawa K."/>
        </authorList>
    </citation>
    <scope>NUCLEOTIDE SEQUENCE [LARGE SCALE GENOMIC DNA]</scope>
</reference>
<name>A0AAV4MIA0_CAEEX</name>
<evidence type="ECO:0000313" key="2">
    <source>
        <dbReference type="Proteomes" id="UP001054945"/>
    </source>
</evidence>
<evidence type="ECO:0000313" key="1">
    <source>
        <dbReference type="EMBL" id="GIX71186.1"/>
    </source>
</evidence>
<sequence>MEVALKHYQSIVNLTDKRGLRLICELKRNQESKSQTRDIKKKFLTTIKLIEKTATSLKTKEQVQAKIDVRRIKIGIKNVRNIKEGGIFIETETEKDLVKLIQHFKEQDDLKDHFNINKPRARKPHIICFDISADTEEKTLLDSMEQFSEGMNDFAIKHHYKSRRANSPFDTDNLNNSIENIQSEIKKKLSRTITSSNYSSPKKNAIWWTIKLQIKRSKTRALRSKFQKEQNPNIRAIHKATFKKALAEYKK</sequence>
<dbReference type="Proteomes" id="UP001054945">
    <property type="component" value="Unassembled WGS sequence"/>
</dbReference>
<dbReference type="AlphaFoldDB" id="A0AAV4MIA0"/>
<keyword evidence="2" id="KW-1185">Reference proteome</keyword>